<dbReference type="Proteomes" id="UP001597213">
    <property type="component" value="Unassembled WGS sequence"/>
</dbReference>
<keyword evidence="2" id="KW-1185">Reference proteome</keyword>
<gene>
    <name evidence="1" type="ORF">ACFSCT_05475</name>
</gene>
<organism evidence="1 2">
    <name type="scientific">Paracoccus pacificus</name>
    <dbReference type="NCBI Taxonomy" id="1463598"/>
    <lineage>
        <taxon>Bacteria</taxon>
        <taxon>Pseudomonadati</taxon>
        <taxon>Pseudomonadota</taxon>
        <taxon>Alphaproteobacteria</taxon>
        <taxon>Rhodobacterales</taxon>
        <taxon>Paracoccaceae</taxon>
        <taxon>Paracoccus</taxon>
    </lineage>
</organism>
<proteinExistence type="predicted"/>
<evidence type="ECO:0000313" key="2">
    <source>
        <dbReference type="Proteomes" id="UP001597213"/>
    </source>
</evidence>
<reference evidence="2" key="1">
    <citation type="journal article" date="2019" name="Int. J. Syst. Evol. Microbiol.">
        <title>The Global Catalogue of Microorganisms (GCM) 10K type strain sequencing project: providing services to taxonomists for standard genome sequencing and annotation.</title>
        <authorList>
            <consortium name="The Broad Institute Genomics Platform"/>
            <consortium name="The Broad Institute Genome Sequencing Center for Infectious Disease"/>
            <person name="Wu L."/>
            <person name="Ma J."/>
        </authorList>
    </citation>
    <scope>NUCLEOTIDE SEQUENCE [LARGE SCALE GENOMIC DNA]</scope>
    <source>
        <strain evidence="2">CCUG 56029</strain>
    </source>
</reference>
<name>A0ABW4R635_9RHOB</name>
<protein>
    <submittedName>
        <fullName evidence="1">Uncharacterized protein</fullName>
    </submittedName>
</protein>
<accession>A0ABW4R635</accession>
<dbReference type="RefSeq" id="WP_379140783.1">
    <property type="nucleotide sequence ID" value="NZ_JBHUEN010000015.1"/>
</dbReference>
<dbReference type="EMBL" id="JBHUEN010000015">
    <property type="protein sequence ID" value="MFD1881164.1"/>
    <property type="molecule type" value="Genomic_DNA"/>
</dbReference>
<sequence>MNQYGDMEAHMPGDEGDPIVATELDAMLSALLIQAKKEPISKELRELAARLEAALQNARTAGNGLVEESR</sequence>
<evidence type="ECO:0000313" key="1">
    <source>
        <dbReference type="EMBL" id="MFD1881164.1"/>
    </source>
</evidence>
<comment type="caution">
    <text evidence="1">The sequence shown here is derived from an EMBL/GenBank/DDBJ whole genome shotgun (WGS) entry which is preliminary data.</text>
</comment>